<dbReference type="InterPro" id="IPR012938">
    <property type="entry name" value="Glc/Sorbosone_DH"/>
</dbReference>
<proteinExistence type="predicted"/>
<gene>
    <name evidence="2" type="ORF">E6W99_20755</name>
</gene>
<reference evidence="2 3" key="1">
    <citation type="submission" date="2019-04" db="EMBL/GenBank/DDBJ databases">
        <title>Bacillus sediminilitoris sp. nov., isolated from a tidal flat sediment on the East China Sea.</title>
        <authorList>
            <person name="Wei Y."/>
            <person name="Mao H."/>
            <person name="Fang J."/>
        </authorList>
    </citation>
    <scope>NUCLEOTIDE SEQUENCE [LARGE SCALE GENOMIC DNA]</scope>
    <source>
        <strain evidence="2 3">DSL-17</strain>
    </source>
</reference>
<dbReference type="OrthoDB" id="9770043at2"/>
<evidence type="ECO:0000313" key="2">
    <source>
        <dbReference type="EMBL" id="THF76827.1"/>
    </source>
</evidence>
<dbReference type="PANTHER" id="PTHR19328">
    <property type="entry name" value="HEDGEHOG-INTERACTING PROTEIN"/>
    <property type="match status" value="1"/>
</dbReference>
<dbReference type="EMBL" id="SSNT01000018">
    <property type="protein sequence ID" value="THF76827.1"/>
    <property type="molecule type" value="Genomic_DNA"/>
</dbReference>
<name>A0A4V3WEL3_9BACI</name>
<dbReference type="Proteomes" id="UP000310334">
    <property type="component" value="Unassembled WGS sequence"/>
</dbReference>
<dbReference type="InterPro" id="IPR011041">
    <property type="entry name" value="Quinoprot_gluc/sorb_DH_b-prop"/>
</dbReference>
<dbReference type="InterPro" id="IPR011042">
    <property type="entry name" value="6-blade_b-propeller_TolB-like"/>
</dbReference>
<dbReference type="PROSITE" id="PS51257">
    <property type="entry name" value="PROKAR_LIPOPROTEIN"/>
    <property type="match status" value="1"/>
</dbReference>
<dbReference type="PANTHER" id="PTHR19328:SF13">
    <property type="entry name" value="HIPL1 PROTEIN"/>
    <property type="match status" value="1"/>
</dbReference>
<organism evidence="2 3">
    <name type="scientific">Metabacillus sediminilitoris</name>
    <dbReference type="NCBI Taxonomy" id="2567941"/>
    <lineage>
        <taxon>Bacteria</taxon>
        <taxon>Bacillati</taxon>
        <taxon>Bacillota</taxon>
        <taxon>Bacilli</taxon>
        <taxon>Bacillales</taxon>
        <taxon>Bacillaceae</taxon>
        <taxon>Metabacillus</taxon>
    </lineage>
</organism>
<evidence type="ECO:0000259" key="1">
    <source>
        <dbReference type="Pfam" id="PF07995"/>
    </source>
</evidence>
<protein>
    <submittedName>
        <fullName evidence="2">Sorbosone dehydrogenase family protein</fullName>
    </submittedName>
</protein>
<sequence>MYKGIKYFLLLLALTGCSLEDSQNSREQKNNTIDEEAIETISSTVDVLATNLHIPWTITKHDETFYLTQRDGQIIETVAGSGSVKTQQLSVTKDVLHEGEGGLLGFVLTPNFDSTQQAIAYHTYVQENMTQNRVVVLQKNGDTWKETNVLLEDIPGGQIHNGGRMRIGPDGMLYITTGDSGHSELAQNKNSLAGKILRMNLDGTIPKDNPFPNSYVYSYGHRNPQGLAWDEEGRLYSTEHGQTAHDEINLIKPGQNYGWPVIQGDEEAPGMISPLFHTGEDTWAPSGIDYNNGKLYIATLRDSRIRSFDLTTRSVDIIHENSGRMRDVYIEDSRLFTITNNRDGRGQPRKDDDKLLKIDL</sequence>
<accession>A0A4V3WEL3</accession>
<evidence type="ECO:0000313" key="3">
    <source>
        <dbReference type="Proteomes" id="UP000310334"/>
    </source>
</evidence>
<dbReference type="Pfam" id="PF07995">
    <property type="entry name" value="GSDH"/>
    <property type="match status" value="1"/>
</dbReference>
<feature type="domain" description="Glucose/Sorbosone dehydrogenase" evidence="1">
    <location>
        <begin position="53"/>
        <end position="345"/>
    </location>
</feature>
<comment type="caution">
    <text evidence="2">The sequence shown here is derived from an EMBL/GenBank/DDBJ whole genome shotgun (WGS) entry which is preliminary data.</text>
</comment>
<dbReference type="AlphaFoldDB" id="A0A4V3WEL3"/>
<dbReference type="RefSeq" id="WP_136357399.1">
    <property type="nucleotide sequence ID" value="NZ_CP046266.1"/>
</dbReference>
<dbReference type="SUPFAM" id="SSF50952">
    <property type="entry name" value="Soluble quinoprotein glucose dehydrogenase"/>
    <property type="match status" value="1"/>
</dbReference>
<dbReference type="Gene3D" id="2.120.10.30">
    <property type="entry name" value="TolB, C-terminal domain"/>
    <property type="match status" value="1"/>
</dbReference>
<keyword evidence="3" id="KW-1185">Reference proteome</keyword>